<evidence type="ECO:0000313" key="1">
    <source>
        <dbReference type="EMBL" id="KAK3684561.1"/>
    </source>
</evidence>
<name>A0ACC3MC25_9PEZI</name>
<protein>
    <submittedName>
        <fullName evidence="1">Uncharacterized protein</fullName>
    </submittedName>
</protein>
<reference evidence="1" key="1">
    <citation type="submission" date="2023-07" db="EMBL/GenBank/DDBJ databases">
        <title>Black Yeasts Isolated from many extreme environments.</title>
        <authorList>
            <person name="Coleine C."/>
            <person name="Stajich J.E."/>
            <person name="Selbmann L."/>
        </authorList>
    </citation>
    <scope>NUCLEOTIDE SEQUENCE</scope>
    <source>
        <strain evidence="1">CCFEE 5714</strain>
    </source>
</reference>
<accession>A0ACC3MC25</accession>
<dbReference type="Proteomes" id="UP001281147">
    <property type="component" value="Unassembled WGS sequence"/>
</dbReference>
<gene>
    <name evidence="1" type="ORF">LTR37_020164</name>
</gene>
<dbReference type="EMBL" id="JAUTXU010000338">
    <property type="protein sequence ID" value="KAK3684561.1"/>
    <property type="molecule type" value="Genomic_DNA"/>
</dbReference>
<proteinExistence type="predicted"/>
<sequence>MAEVARKLSDAVHMEKAPVIDELVEYMNNLDPPPSEEEVRKVVRKIDMRLPPFLFILYVFTWLDRGALGNAVLMNIREDLGFTSATFALAVGMFFVGCCTAELFANIGMRYVRPSWWCAGAMIIWGVFATLQAVAGSPGGMYAIRFFLGIFESAFIAGAPYMVSLMYPRASVGKRLSFYLASTPFAGAFGGWIAYGVAHIQSSVVKTWQVLFLIEGLLTIVFGLLCLWVLPDRAHNTKWLSPRERDVAEWRMMQDGNRTRGAIVWNVLYKHLLDWRMWVNISIYICKSPTNTLFIVLPGRQEGGRPKQRACYTSFGPPVHELERIYILGRMQCLRHNCLTELYSVMRNIQALTDFITCRSGALDLHYIHVHSRNRGDHGVRKLFDVSTAGEQPPVSTYDNVQAQLMTAPPFCVSLVMCFVIGWLSDRVRSCSGLLAPLTCIAILGDLILVLLPIENGRGRYAGVFLVQLGILPCITLAVGNIINNCCGDIKKGVAIGIYLATGSTMGVATGYLFPEADQPEFTTGFWVLFGTASYVATAALVMTLINKRENMRRDKAHGKKPTDRVVNFDEDGLMEEHPFWRYYL</sequence>
<evidence type="ECO:0000313" key="2">
    <source>
        <dbReference type="Proteomes" id="UP001281147"/>
    </source>
</evidence>
<comment type="caution">
    <text evidence="1">The sequence shown here is derived from an EMBL/GenBank/DDBJ whole genome shotgun (WGS) entry which is preliminary data.</text>
</comment>
<keyword evidence="2" id="KW-1185">Reference proteome</keyword>
<organism evidence="1 2">
    <name type="scientific">Vermiconidia calcicola</name>
    <dbReference type="NCBI Taxonomy" id="1690605"/>
    <lineage>
        <taxon>Eukaryota</taxon>
        <taxon>Fungi</taxon>
        <taxon>Dikarya</taxon>
        <taxon>Ascomycota</taxon>
        <taxon>Pezizomycotina</taxon>
        <taxon>Dothideomycetes</taxon>
        <taxon>Dothideomycetidae</taxon>
        <taxon>Mycosphaerellales</taxon>
        <taxon>Extremaceae</taxon>
        <taxon>Vermiconidia</taxon>
    </lineage>
</organism>